<dbReference type="GO" id="GO:0000256">
    <property type="term" value="P:allantoin catabolic process"/>
    <property type="evidence" value="ECO:0007669"/>
    <property type="project" value="UniProtKB-UniRule"/>
</dbReference>
<dbReference type="Proteomes" id="UP000063699">
    <property type="component" value="Chromosome"/>
</dbReference>
<dbReference type="Gene3D" id="2.60.120.260">
    <property type="entry name" value="Galactose-binding domain-like"/>
    <property type="match status" value="2"/>
</dbReference>
<keyword evidence="2" id="KW-0378">Hydrolase</keyword>
<organism evidence="4 5">
    <name type="scientific">Kibdelosporangium phytohabitans</name>
    <dbReference type="NCBI Taxonomy" id="860235"/>
    <lineage>
        <taxon>Bacteria</taxon>
        <taxon>Bacillati</taxon>
        <taxon>Actinomycetota</taxon>
        <taxon>Actinomycetes</taxon>
        <taxon>Pseudonocardiales</taxon>
        <taxon>Pseudonocardiaceae</taxon>
        <taxon>Kibdelosporangium</taxon>
    </lineage>
</organism>
<dbReference type="AlphaFoldDB" id="A0A0N9HYS3"/>
<dbReference type="EC" id="3.5.3.4" evidence="2"/>
<dbReference type="NCBIfam" id="TIGR02961">
    <property type="entry name" value="allantoicase"/>
    <property type="match status" value="1"/>
</dbReference>
<feature type="domain" description="Allantoicase" evidence="3">
    <location>
        <begin position="10"/>
        <end position="160"/>
    </location>
</feature>
<evidence type="ECO:0000313" key="5">
    <source>
        <dbReference type="Proteomes" id="UP000063699"/>
    </source>
</evidence>
<dbReference type="GO" id="GO:0004037">
    <property type="term" value="F:allantoicase activity"/>
    <property type="evidence" value="ECO:0007669"/>
    <property type="project" value="UniProtKB-UniRule"/>
</dbReference>
<dbReference type="InterPro" id="IPR008979">
    <property type="entry name" value="Galactose-bd-like_sf"/>
</dbReference>
<evidence type="ECO:0000256" key="2">
    <source>
        <dbReference type="HAMAP-Rule" id="MF_00813"/>
    </source>
</evidence>
<sequence>MPDHDLAAHGTVMAASDEFFADKENLLNPAPATFQPHTFTPKGQQYDGWETRRRFGRADGHDWVMVRLGTAGLVRSVNVDTAHFLGNYPESCWLEATCADGYPGPADLASAHWFPLVASSPLKGGSDNLFDVDVPWRVTHVRLHIVPDGGVARLRVFGEAVPDPRDLEDIPFDLVAALNGGTVVDCSDGFFSPPSNMLQPGESRFMADGWETARRRAPAHDWASIRLASPAVPVVAEISTRHYRGNSPDRIALSGSADGRSWFPLLAETPVQPDTLHRFRITTPHEASYVRLDSHPDGGIARFRLYGKPTSLDDLIARWRATTPMIP</sequence>
<feature type="domain" description="Allantoicase" evidence="3">
    <location>
        <begin position="180"/>
        <end position="309"/>
    </location>
</feature>
<evidence type="ECO:0000259" key="3">
    <source>
        <dbReference type="Pfam" id="PF03561"/>
    </source>
</evidence>
<dbReference type="RefSeq" id="WP_054290770.1">
    <property type="nucleotide sequence ID" value="NZ_CP012752.1"/>
</dbReference>
<dbReference type="PANTHER" id="PTHR12045:SF3">
    <property type="entry name" value="INACTIVE ALLANTOICASE-RELATED"/>
    <property type="match status" value="1"/>
</dbReference>
<proteinExistence type="inferred from homology"/>
<keyword evidence="2" id="KW-0659">Purine metabolism</keyword>
<comment type="catalytic activity">
    <reaction evidence="2">
        <text>allantoate + H2O = (S)-ureidoglycolate + urea</text>
        <dbReference type="Rhea" id="RHEA:11016"/>
        <dbReference type="ChEBI" id="CHEBI:15377"/>
        <dbReference type="ChEBI" id="CHEBI:16199"/>
        <dbReference type="ChEBI" id="CHEBI:17536"/>
        <dbReference type="ChEBI" id="CHEBI:57296"/>
        <dbReference type="EC" id="3.5.3.4"/>
    </reaction>
</comment>
<name>A0A0N9HYS3_9PSEU</name>
<dbReference type="EMBL" id="CP012752">
    <property type="protein sequence ID" value="ALG08864.1"/>
    <property type="molecule type" value="Genomic_DNA"/>
</dbReference>
<dbReference type="STRING" id="860235.AOZ06_19840"/>
<dbReference type="UniPathway" id="UPA00395">
    <property type="reaction ID" value="UER00654"/>
</dbReference>
<dbReference type="SUPFAM" id="SSF49785">
    <property type="entry name" value="Galactose-binding domain-like"/>
    <property type="match status" value="2"/>
</dbReference>
<accession>A0A0N9HYS3</accession>
<dbReference type="GO" id="GO:0006144">
    <property type="term" value="P:purine nucleobase metabolic process"/>
    <property type="evidence" value="ECO:0007669"/>
    <property type="project" value="UniProtKB-KW"/>
</dbReference>
<dbReference type="KEGG" id="kphy:AOZ06_19840"/>
<dbReference type="HAMAP" id="MF_00813">
    <property type="entry name" value="Allantoicase"/>
    <property type="match status" value="1"/>
</dbReference>
<dbReference type="InterPro" id="IPR005164">
    <property type="entry name" value="Allantoicase"/>
</dbReference>
<comment type="similarity">
    <text evidence="1 2">Belongs to the allantoicase family.</text>
</comment>
<reference evidence="4 5" key="1">
    <citation type="submission" date="2015-07" db="EMBL/GenBank/DDBJ databases">
        <title>Genome sequencing of Kibdelosporangium phytohabitans.</title>
        <authorList>
            <person name="Qin S."/>
            <person name="Xing K."/>
        </authorList>
    </citation>
    <scope>NUCLEOTIDE SEQUENCE [LARGE SCALE GENOMIC DNA]</scope>
    <source>
        <strain evidence="4 5">KLBMP1111</strain>
    </source>
</reference>
<dbReference type="OrthoDB" id="2078334at2"/>
<evidence type="ECO:0000256" key="1">
    <source>
        <dbReference type="ARBA" id="ARBA00009242"/>
    </source>
</evidence>
<evidence type="ECO:0000313" key="4">
    <source>
        <dbReference type="EMBL" id="ALG08864.1"/>
    </source>
</evidence>
<dbReference type="Pfam" id="PF03561">
    <property type="entry name" value="Allantoicase"/>
    <property type="match status" value="2"/>
</dbReference>
<gene>
    <name evidence="2" type="primary">alc</name>
    <name evidence="4" type="ORF">AOZ06_19840</name>
</gene>
<dbReference type="InterPro" id="IPR015908">
    <property type="entry name" value="Allantoicase_dom"/>
</dbReference>
<keyword evidence="5" id="KW-1185">Reference proteome</keyword>
<protein>
    <recommendedName>
        <fullName evidence="2">Probable allantoicase</fullName>
        <ecNumber evidence="2">3.5.3.4</ecNumber>
    </recommendedName>
    <alternativeName>
        <fullName evidence="2">Allantoate amidinohydrolase</fullName>
    </alternativeName>
</protein>
<dbReference type="PANTHER" id="PTHR12045">
    <property type="entry name" value="ALLANTOICASE"/>
    <property type="match status" value="1"/>
</dbReference>
<comment type="pathway">
    <text evidence="2">Nitrogen metabolism; (S)-allantoin degradation; (S)-ureidoglycolate from allantoate (aminidohydrolase route): step 1/1.</text>
</comment>